<name>A0A0R2DKM6_9LACO</name>
<evidence type="ECO:0000256" key="2">
    <source>
        <dbReference type="ARBA" id="ARBA00005191"/>
    </source>
</evidence>
<evidence type="ECO:0000313" key="8">
    <source>
        <dbReference type="Proteomes" id="UP000051378"/>
    </source>
</evidence>
<dbReference type="PATRIC" id="fig|1423744.4.peg.1090"/>
<evidence type="ECO:0000256" key="3">
    <source>
        <dbReference type="ARBA" id="ARBA00008679"/>
    </source>
</evidence>
<dbReference type="NCBIfam" id="TIGR01232">
    <property type="entry name" value="lacD"/>
    <property type="match status" value="1"/>
</dbReference>
<evidence type="ECO:0000256" key="1">
    <source>
        <dbReference type="ARBA" id="ARBA00000567"/>
    </source>
</evidence>
<dbReference type="Gene3D" id="3.20.20.70">
    <property type="entry name" value="Aldolase class I"/>
    <property type="match status" value="1"/>
</dbReference>
<dbReference type="GO" id="GO:1902777">
    <property type="term" value="P:6-sulfoquinovose(1-) catabolic process"/>
    <property type="evidence" value="ECO:0007669"/>
    <property type="project" value="TreeGrafter"/>
</dbReference>
<dbReference type="GO" id="GO:0061595">
    <property type="term" value="F:6-deoxy-6-sulfofructose-1-phosphate aldolase activity"/>
    <property type="evidence" value="ECO:0007669"/>
    <property type="project" value="TreeGrafter"/>
</dbReference>
<dbReference type="UniPathway" id="UPA00704">
    <property type="reaction ID" value="UER00716"/>
</dbReference>
<keyword evidence="5 6" id="KW-0456">Lyase</keyword>
<keyword evidence="4 6" id="KW-0423">Lactose metabolism</keyword>
<evidence type="ECO:0000313" key="7">
    <source>
        <dbReference type="EMBL" id="KRN04706.1"/>
    </source>
</evidence>
<comment type="pathway">
    <text evidence="2 6">Carbohydrate metabolism; D-tagatose 6-phosphate degradation; D-glyceraldehyde 3-phosphate and glycerone phosphate from D-tagatose 6-phosphate: step 2/2.</text>
</comment>
<dbReference type="InterPro" id="IPR050552">
    <property type="entry name" value="LacD_aldolase"/>
</dbReference>
<proteinExistence type="inferred from homology"/>
<dbReference type="HAMAP" id="MF_00734">
    <property type="entry name" value="LacD"/>
    <property type="match status" value="1"/>
</dbReference>
<dbReference type="NCBIfam" id="NF009065">
    <property type="entry name" value="PRK12399.1"/>
    <property type="match status" value="1"/>
</dbReference>
<comment type="similarity">
    <text evidence="3 6">Belongs to the aldolase LacD family.</text>
</comment>
<evidence type="ECO:0000256" key="4">
    <source>
        <dbReference type="ARBA" id="ARBA00022736"/>
    </source>
</evidence>
<dbReference type="GO" id="GO:0009024">
    <property type="term" value="F:tagatose-6-phosphate kinase activity"/>
    <property type="evidence" value="ECO:0007669"/>
    <property type="project" value="InterPro"/>
</dbReference>
<evidence type="ECO:0000256" key="5">
    <source>
        <dbReference type="ARBA" id="ARBA00023239"/>
    </source>
</evidence>
<reference evidence="7 8" key="1">
    <citation type="journal article" date="2015" name="Genome Announc.">
        <title>Expanding the biotechnology potential of lactobacilli through comparative genomics of 213 strains and associated genera.</title>
        <authorList>
            <person name="Sun Z."/>
            <person name="Harris H.M."/>
            <person name="McCann A."/>
            <person name="Guo C."/>
            <person name="Argimon S."/>
            <person name="Zhang W."/>
            <person name="Yang X."/>
            <person name="Jeffery I.B."/>
            <person name="Cooney J.C."/>
            <person name="Kagawa T.F."/>
            <person name="Liu W."/>
            <person name="Song Y."/>
            <person name="Salvetti E."/>
            <person name="Wrobel A."/>
            <person name="Rasinkangas P."/>
            <person name="Parkhill J."/>
            <person name="Rea M.C."/>
            <person name="O'Sullivan O."/>
            <person name="Ritari J."/>
            <person name="Douillard F.P."/>
            <person name="Paul Ross R."/>
            <person name="Yang R."/>
            <person name="Briner A.E."/>
            <person name="Felis G.E."/>
            <person name="de Vos W.M."/>
            <person name="Barrangou R."/>
            <person name="Klaenhammer T.R."/>
            <person name="Caufield P.W."/>
            <person name="Cui Y."/>
            <person name="Zhang H."/>
            <person name="O'Toole P.W."/>
        </authorList>
    </citation>
    <scope>NUCLEOTIDE SEQUENCE [LARGE SCALE GENOMIC DNA]</scope>
    <source>
        <strain evidence="7 8">DSM 23037</strain>
    </source>
</reference>
<dbReference type="EC" id="4.1.2.40" evidence="6"/>
<comment type="catalytic activity">
    <reaction evidence="1 6">
        <text>D-tagatofuranose 1,6-bisphosphate = D-glyceraldehyde 3-phosphate + dihydroxyacetone phosphate</text>
        <dbReference type="Rhea" id="RHEA:22948"/>
        <dbReference type="ChEBI" id="CHEBI:57642"/>
        <dbReference type="ChEBI" id="CHEBI:58694"/>
        <dbReference type="ChEBI" id="CHEBI:59776"/>
        <dbReference type="EC" id="4.1.2.40"/>
    </reaction>
</comment>
<organism evidence="7 8">
    <name type="scientific">Holzapfeliella floricola DSM 23037 = JCM 16512</name>
    <dbReference type="NCBI Taxonomy" id="1423744"/>
    <lineage>
        <taxon>Bacteria</taxon>
        <taxon>Bacillati</taxon>
        <taxon>Bacillota</taxon>
        <taxon>Bacilli</taxon>
        <taxon>Lactobacillales</taxon>
        <taxon>Lactobacillaceae</taxon>
        <taxon>Holzapfeliella</taxon>
    </lineage>
</organism>
<dbReference type="InterPro" id="IPR002915">
    <property type="entry name" value="DeoC/FbaB/LacD_aldolase"/>
</dbReference>
<sequence>MVEELSSEVMKHLKKLSNSDNVVSALAIDQRGSLKRMIASAANQPSNETEIVDFKKAVSRELTKYTSAILLDPEYGLPASKVKASDSGLLLAYEKTGYDATEPGRLPDLLEHWSVRRLKEAGADAVKFLLYYNPDESEDINQRKHAFVERVGAEAKQYDLPLFMEVVTYDNNVTDASSAEFAKLKPAKVLKSMAEFAKPQYNVTVLKMEVPVNMNFVEGYGDGEVVYTKEEAKKYFKEQSEVTTKPYIFLSGGVSFDLFKETLKLAKEAGSTFSGVLCGRATWRPGVQPFAAKGEEAGDKWLQTEGRHNVEELNAILKETATPWTNKVQEDK</sequence>
<evidence type="ECO:0000256" key="6">
    <source>
        <dbReference type="HAMAP-Rule" id="MF_00734"/>
    </source>
</evidence>
<dbReference type="NCBIfam" id="NF009498">
    <property type="entry name" value="PRK12858.1"/>
    <property type="match status" value="1"/>
</dbReference>
<dbReference type="EMBL" id="AYZL01000006">
    <property type="protein sequence ID" value="KRN04706.1"/>
    <property type="molecule type" value="Genomic_DNA"/>
</dbReference>
<dbReference type="GO" id="GO:0019512">
    <property type="term" value="P:lactose catabolic process via tagatose-6-phosphate"/>
    <property type="evidence" value="ECO:0007669"/>
    <property type="project" value="UniProtKB-UniRule"/>
</dbReference>
<dbReference type="STRING" id="1423744.FC86_GL001062"/>
<dbReference type="PANTHER" id="PTHR39340:SF1">
    <property type="entry name" value="SULFOFRUCTOSEPHOSPHATE ALDOLASE"/>
    <property type="match status" value="1"/>
</dbReference>
<dbReference type="Pfam" id="PF01791">
    <property type="entry name" value="DeoC"/>
    <property type="match status" value="1"/>
</dbReference>
<dbReference type="GO" id="GO:0009025">
    <property type="term" value="F:tagatose-bisphosphate aldolase activity"/>
    <property type="evidence" value="ECO:0007669"/>
    <property type="project" value="UniProtKB-UniRule"/>
</dbReference>
<dbReference type="Proteomes" id="UP000051378">
    <property type="component" value="Unassembled WGS sequence"/>
</dbReference>
<dbReference type="PANTHER" id="PTHR39340">
    <property type="entry name" value="SULFOFRUCTOSEPHOSPHATE ALDOLASE"/>
    <property type="match status" value="1"/>
</dbReference>
<dbReference type="OrthoDB" id="106309at2"/>
<dbReference type="AlphaFoldDB" id="A0A0R2DKM6"/>
<dbReference type="GO" id="GO:2001059">
    <property type="term" value="P:D-tagatose 6-phosphate catabolic process"/>
    <property type="evidence" value="ECO:0007669"/>
    <property type="project" value="UniProtKB-UniRule"/>
</dbReference>
<gene>
    <name evidence="6" type="primary">lacD</name>
    <name evidence="7" type="ORF">FC86_GL001062</name>
</gene>
<protein>
    <recommendedName>
        <fullName evidence="6">Tagatose 1,6-diphosphate aldolase</fullName>
        <ecNumber evidence="6">4.1.2.40</ecNumber>
    </recommendedName>
    <alternativeName>
        <fullName evidence="6">D-tagatose-1,6-bisphosphate aldolase</fullName>
    </alternativeName>
    <alternativeName>
        <fullName evidence="6">Tagatose-bisphosphate aldolase</fullName>
    </alternativeName>
</protein>
<dbReference type="SMART" id="SM01133">
    <property type="entry name" value="DeoC"/>
    <property type="match status" value="1"/>
</dbReference>
<comment type="caution">
    <text evidence="7">The sequence shown here is derived from an EMBL/GenBank/DDBJ whole genome shotgun (WGS) entry which is preliminary data.</text>
</comment>
<keyword evidence="8" id="KW-1185">Reference proteome</keyword>
<accession>A0A0R2DKM6</accession>
<dbReference type="SUPFAM" id="SSF51569">
    <property type="entry name" value="Aldolase"/>
    <property type="match status" value="1"/>
</dbReference>
<dbReference type="InterPro" id="IPR013785">
    <property type="entry name" value="Aldolase_TIM"/>
</dbReference>
<dbReference type="RefSeq" id="WP_056974035.1">
    <property type="nucleotide sequence ID" value="NZ_AYZL01000006.1"/>
</dbReference>
<dbReference type="InterPro" id="IPR005927">
    <property type="entry name" value="Tag_1.6-dipho_adolase"/>
</dbReference>